<dbReference type="AlphaFoldDB" id="A0A326U7L1"/>
<dbReference type="EMBL" id="QKUF01000006">
    <property type="protein sequence ID" value="PZW31169.1"/>
    <property type="molecule type" value="Genomic_DNA"/>
</dbReference>
<evidence type="ECO:0000313" key="1">
    <source>
        <dbReference type="EMBL" id="PZW31169.1"/>
    </source>
</evidence>
<dbReference type="RefSeq" id="WP_111321889.1">
    <property type="nucleotide sequence ID" value="NZ_BIFX01000003.1"/>
</dbReference>
<dbReference type="Proteomes" id="UP000248806">
    <property type="component" value="Unassembled WGS sequence"/>
</dbReference>
<keyword evidence="2" id="KW-1185">Reference proteome</keyword>
<name>A0A326U7L1_THEHA</name>
<protein>
    <submittedName>
        <fullName evidence="1">Uncharacterized protein</fullName>
    </submittedName>
</protein>
<organism evidence="1 2">
    <name type="scientific">Thermosporothrix hazakensis</name>
    <dbReference type="NCBI Taxonomy" id="644383"/>
    <lineage>
        <taxon>Bacteria</taxon>
        <taxon>Bacillati</taxon>
        <taxon>Chloroflexota</taxon>
        <taxon>Ktedonobacteria</taxon>
        <taxon>Ktedonobacterales</taxon>
        <taxon>Thermosporotrichaceae</taxon>
        <taxon>Thermosporothrix</taxon>
    </lineage>
</organism>
<sequence>MLWPEMETINDAFQRIVYGERLWTAIGDFLNYWHVYAADRREQLVQQPLVLPREMTPEVRRWAAFCAATVEYLCERFEVPCPAWVHHPVYTLPEPWYTGLGANKEHVQARLRQEAPEPFRKRNVFCRERSFSTKYEIAAKVQIMAVPQPELV</sequence>
<reference evidence="1 2" key="1">
    <citation type="submission" date="2018-06" db="EMBL/GenBank/DDBJ databases">
        <title>Genomic Encyclopedia of Archaeal and Bacterial Type Strains, Phase II (KMG-II): from individual species to whole genera.</title>
        <authorList>
            <person name="Goeker M."/>
        </authorList>
    </citation>
    <scope>NUCLEOTIDE SEQUENCE [LARGE SCALE GENOMIC DNA]</scope>
    <source>
        <strain evidence="1 2">ATCC BAA-1881</strain>
    </source>
</reference>
<accession>A0A326U7L1</accession>
<evidence type="ECO:0000313" key="2">
    <source>
        <dbReference type="Proteomes" id="UP000248806"/>
    </source>
</evidence>
<gene>
    <name evidence="1" type="ORF">EI42_02266</name>
</gene>
<comment type="caution">
    <text evidence="1">The sequence shown here is derived from an EMBL/GenBank/DDBJ whole genome shotgun (WGS) entry which is preliminary data.</text>
</comment>
<proteinExistence type="predicted"/>
<dbReference type="OrthoDB" id="2614981at2"/>